<dbReference type="GO" id="GO:0008270">
    <property type="term" value="F:zinc ion binding"/>
    <property type="evidence" value="ECO:0007669"/>
    <property type="project" value="InterPro"/>
</dbReference>
<evidence type="ECO:0000256" key="4">
    <source>
        <dbReference type="ARBA" id="ARBA00022833"/>
    </source>
</evidence>
<evidence type="ECO:0000259" key="8">
    <source>
        <dbReference type="Pfam" id="PF00107"/>
    </source>
</evidence>
<feature type="domain" description="Alcohol dehydrogenase-like C-terminal" evidence="8">
    <location>
        <begin position="187"/>
        <end position="309"/>
    </location>
</feature>
<keyword evidence="3 7" id="KW-0479">Metal-binding</keyword>
<evidence type="ECO:0000256" key="6">
    <source>
        <dbReference type="ARBA" id="ARBA00023027"/>
    </source>
</evidence>
<organism evidence="10 11">
    <name type="scientific">Acidiferrobacter thiooxydans</name>
    <dbReference type="NCBI Taxonomy" id="163359"/>
    <lineage>
        <taxon>Bacteria</taxon>
        <taxon>Pseudomonadati</taxon>
        <taxon>Pseudomonadota</taxon>
        <taxon>Gammaproteobacteria</taxon>
        <taxon>Acidiferrobacterales</taxon>
        <taxon>Acidiferrobacteraceae</taxon>
        <taxon>Acidiferrobacter</taxon>
    </lineage>
</organism>
<dbReference type="InterPro" id="IPR002328">
    <property type="entry name" value="ADH_Zn_CS"/>
</dbReference>
<dbReference type="Gene3D" id="3.40.50.720">
    <property type="entry name" value="NAD(P)-binding Rossmann-like Domain"/>
    <property type="match status" value="1"/>
</dbReference>
<dbReference type="PROSITE" id="PS00059">
    <property type="entry name" value="ADH_ZINC"/>
    <property type="match status" value="1"/>
</dbReference>
<dbReference type="AlphaFoldDB" id="A0A368HHN4"/>
<dbReference type="Pfam" id="PF00107">
    <property type="entry name" value="ADH_zinc_N"/>
    <property type="match status" value="1"/>
</dbReference>
<sequence>MKAVVFEGKSRMRVADENKPEAMGSKDAVLRVTTSAICGSDLHMYEGRTALPAGQMVGHEIMGVIERVGDAVTSIRPGDRVVLPFNIACGYCYNCHRGYTNMCLTMNEEGPHAAYGYAGMGPYRGGQAEYVLVPNADFNCLKVPGQPFDQWEDDFILLADVFPTGYFGAELAHVGPGKSVAIFGAGPVGLMAALSSRIKGASEVYVVDFIPERLEKVKELGATPINARDGDPVEQIVTLRANIPGLQGRLRPGEKDKLKGVDCVIDAVGYQARDDKDYAHEKSTQVLDNMVRIVNPAGHIGIVGVYIAPDPGAPTAQAKQGVFALPMAELFDKAVSVGMGQCPVKRYNEYLRDLIITGHARPGRIVSHHIRIDQAPEAYKKFDQRTDGYTKVLIQFPGARAA</sequence>
<gene>
    <name evidence="10" type="ORF">C4900_12360</name>
</gene>
<dbReference type="RefSeq" id="WP_114283178.1">
    <property type="nucleotide sequence ID" value="NZ_PSYR01000002.1"/>
</dbReference>
<comment type="similarity">
    <text evidence="2 7">Belongs to the zinc-containing alcohol dehydrogenase family.</text>
</comment>
<dbReference type="Gene3D" id="3.90.180.10">
    <property type="entry name" value="Medium-chain alcohol dehydrogenases, catalytic domain"/>
    <property type="match status" value="1"/>
</dbReference>
<evidence type="ECO:0000259" key="9">
    <source>
        <dbReference type="Pfam" id="PF08240"/>
    </source>
</evidence>
<feature type="domain" description="Alcohol dehydrogenase-like N-terminal" evidence="9">
    <location>
        <begin position="25"/>
        <end position="144"/>
    </location>
</feature>
<dbReference type="SUPFAM" id="SSF51735">
    <property type="entry name" value="NAD(P)-binding Rossmann-fold domains"/>
    <property type="match status" value="1"/>
</dbReference>
<keyword evidence="11" id="KW-1185">Reference proteome</keyword>
<accession>A0A368HHN4</accession>
<comment type="cofactor">
    <cofactor evidence="1 7">
        <name>Zn(2+)</name>
        <dbReference type="ChEBI" id="CHEBI:29105"/>
    </cofactor>
</comment>
<dbReference type="GO" id="GO:0016491">
    <property type="term" value="F:oxidoreductase activity"/>
    <property type="evidence" value="ECO:0007669"/>
    <property type="project" value="UniProtKB-KW"/>
</dbReference>
<dbReference type="Pfam" id="PF08240">
    <property type="entry name" value="ADH_N"/>
    <property type="match status" value="1"/>
</dbReference>
<evidence type="ECO:0000313" key="10">
    <source>
        <dbReference type="EMBL" id="RCN56577.1"/>
    </source>
</evidence>
<keyword evidence="4 7" id="KW-0862">Zinc</keyword>
<reference evidence="10 11" key="1">
    <citation type="submission" date="2018-02" db="EMBL/GenBank/DDBJ databases">
        <title>Insights into the biology of acidophilic members of the Acidiferrobacteraceae family derived from comparative genomic analyses.</title>
        <authorList>
            <person name="Issotta F."/>
            <person name="Thyssen C."/>
            <person name="Mena C."/>
            <person name="Moya A."/>
            <person name="Bellenberg S."/>
            <person name="Sproer C."/>
            <person name="Covarrubias P.C."/>
            <person name="Sand W."/>
            <person name="Quatrini R."/>
            <person name="Vera M."/>
        </authorList>
    </citation>
    <scope>NUCLEOTIDE SEQUENCE [LARGE SCALE GENOMIC DNA]</scope>
    <source>
        <strain evidence="11">m-1</strain>
    </source>
</reference>
<evidence type="ECO:0000256" key="3">
    <source>
        <dbReference type="ARBA" id="ARBA00022723"/>
    </source>
</evidence>
<dbReference type="Proteomes" id="UP000253250">
    <property type="component" value="Unassembled WGS sequence"/>
</dbReference>
<keyword evidence="6" id="KW-0520">NAD</keyword>
<dbReference type="OrthoDB" id="9773078at2"/>
<proteinExistence type="inferred from homology"/>
<name>A0A368HHN4_9GAMM</name>
<dbReference type="PANTHER" id="PTHR42813:SF3">
    <property type="entry name" value="GLUTATHIONE-INDEPENDENT FORMALDEHYDE DEHYDROGENASE"/>
    <property type="match status" value="1"/>
</dbReference>
<dbReference type="PANTHER" id="PTHR42813">
    <property type="entry name" value="ZINC-TYPE ALCOHOL DEHYDROGENASE-LIKE"/>
    <property type="match status" value="1"/>
</dbReference>
<dbReference type="InterPro" id="IPR013149">
    <property type="entry name" value="ADH-like_C"/>
</dbReference>
<comment type="caution">
    <text evidence="10">The sequence shown here is derived from an EMBL/GenBank/DDBJ whole genome shotgun (WGS) entry which is preliminary data.</text>
</comment>
<dbReference type="InterPro" id="IPR036291">
    <property type="entry name" value="NAD(P)-bd_dom_sf"/>
</dbReference>
<dbReference type="EMBL" id="PSYR01000002">
    <property type="protein sequence ID" value="RCN56577.1"/>
    <property type="molecule type" value="Genomic_DNA"/>
</dbReference>
<dbReference type="SUPFAM" id="SSF50129">
    <property type="entry name" value="GroES-like"/>
    <property type="match status" value="1"/>
</dbReference>
<evidence type="ECO:0000313" key="11">
    <source>
        <dbReference type="Proteomes" id="UP000253250"/>
    </source>
</evidence>
<keyword evidence="5" id="KW-0560">Oxidoreductase</keyword>
<evidence type="ECO:0000256" key="7">
    <source>
        <dbReference type="RuleBase" id="RU361277"/>
    </source>
</evidence>
<dbReference type="InterPro" id="IPR013154">
    <property type="entry name" value="ADH-like_N"/>
</dbReference>
<protein>
    <submittedName>
        <fullName evidence="10">Alcohol dehydrogenase</fullName>
    </submittedName>
</protein>
<evidence type="ECO:0000256" key="5">
    <source>
        <dbReference type="ARBA" id="ARBA00023002"/>
    </source>
</evidence>
<dbReference type="CDD" id="cd08282">
    <property type="entry name" value="PFDH_like"/>
    <property type="match status" value="1"/>
</dbReference>
<dbReference type="InterPro" id="IPR011032">
    <property type="entry name" value="GroES-like_sf"/>
</dbReference>
<evidence type="ECO:0000256" key="1">
    <source>
        <dbReference type="ARBA" id="ARBA00001947"/>
    </source>
</evidence>
<evidence type="ECO:0000256" key="2">
    <source>
        <dbReference type="ARBA" id="ARBA00008072"/>
    </source>
</evidence>